<protein>
    <submittedName>
        <fullName evidence="3">Protease</fullName>
    </submittedName>
</protein>
<evidence type="ECO:0000256" key="1">
    <source>
        <dbReference type="SAM" id="SignalP"/>
    </source>
</evidence>
<keyword evidence="3" id="KW-0645">Protease</keyword>
<gene>
    <name evidence="3" type="ORF">SLUN_14355</name>
</gene>
<evidence type="ECO:0000259" key="2">
    <source>
        <dbReference type="SMART" id="SM00245"/>
    </source>
</evidence>
<dbReference type="GO" id="GO:0006508">
    <property type="term" value="P:proteolysis"/>
    <property type="evidence" value="ECO:0007669"/>
    <property type="project" value="UniProtKB-KW"/>
</dbReference>
<dbReference type="Proteomes" id="UP000244201">
    <property type="component" value="Chromosome"/>
</dbReference>
<dbReference type="PANTHER" id="PTHR11261:SF3">
    <property type="entry name" value="RETINOL-BINDING PROTEIN 3"/>
    <property type="match status" value="1"/>
</dbReference>
<dbReference type="AlphaFoldDB" id="A0A2R4T251"/>
<feature type="signal peptide" evidence="1">
    <location>
        <begin position="1"/>
        <end position="28"/>
    </location>
</feature>
<dbReference type="OrthoDB" id="9758793at2"/>
<reference evidence="3 4" key="1">
    <citation type="submission" date="2018-01" db="EMBL/GenBank/DDBJ databases">
        <title>Complete genome sequence of Streptomyces lunaelactis MM109T, a Ferroverdin A producer isolated from cave moonmilk deposits.</title>
        <authorList>
            <person name="Naome A."/>
            <person name="Martinet L."/>
            <person name="Maciejewska M."/>
            <person name="Anderssen S."/>
            <person name="Adam D."/>
            <person name="Tenconi E."/>
            <person name="Deflandre B."/>
            <person name="Arguelles-Arias A."/>
            <person name="Calusinska M."/>
            <person name="Copieters W."/>
            <person name="Karim L."/>
            <person name="Hanikenne M."/>
            <person name="Baurain D."/>
            <person name="van Wezel G."/>
            <person name="Smargiasso N."/>
            <person name="de Pauw E."/>
            <person name="Delfosse P."/>
            <person name="Rigali S."/>
        </authorList>
    </citation>
    <scope>NUCLEOTIDE SEQUENCE [LARGE SCALE GENOMIC DNA]</scope>
    <source>
        <strain evidence="3 4">MM109</strain>
    </source>
</reference>
<dbReference type="InterPro" id="IPR028204">
    <property type="entry name" value="Tricorn_C1"/>
</dbReference>
<keyword evidence="3" id="KW-0378">Hydrolase</keyword>
<dbReference type="SMART" id="SM00245">
    <property type="entry name" value="TSPc"/>
    <property type="match status" value="1"/>
</dbReference>
<keyword evidence="1" id="KW-0732">Signal</keyword>
<organism evidence="3 4">
    <name type="scientific">Streptomyces lunaelactis</name>
    <dbReference type="NCBI Taxonomy" id="1535768"/>
    <lineage>
        <taxon>Bacteria</taxon>
        <taxon>Bacillati</taxon>
        <taxon>Actinomycetota</taxon>
        <taxon>Actinomycetes</taxon>
        <taxon>Kitasatosporales</taxon>
        <taxon>Streptomycetaceae</taxon>
        <taxon>Streptomyces</taxon>
    </lineage>
</organism>
<sequence>MCRTVAATALLAVTASVALPLAPAGAHAPRPPGVTGGVWQVDGYGEVFSLDGSRLQEYQVTGISCIKGVSADRAGGSGGTVRYANDDGFVFTVRSTGRPDRAALRIDGSPGDRGLRRIAALPADCLEPAPGGPVAAFDIFWQTFEENYPFFAAKGIDWHAVRDRYRPQVDAHTTDAELFAVLREMVAPLHDAHVAVIAGETGSFGTVRPGTEMPTEEMDAKVSAYIEKRDLKGGKLRQFAGGRIGYAELPGEQGYLRITGFGGYTEAQDFAANSAVLKETLDTIFTQASTARLRGLIIDLRINGGGSDSLGLQLAGRFTDRPYFAYAKRARNDPTDASRFTRPQPQYVQPAAAPRYTGPIAVLTGGSTISAGETFTQALMDRPGRTVRIGQNTQGVFSDVMERELPGGWQAVLPNEEFLTRSGQTFDGPGIPPQLREPVFTDEEFAKNRDSAFDRAVAVLGRR</sequence>
<feature type="chain" id="PRO_5015302157" evidence="1">
    <location>
        <begin position="29"/>
        <end position="463"/>
    </location>
</feature>
<dbReference type="CDD" id="cd07563">
    <property type="entry name" value="Peptidase_S41_IRBP"/>
    <property type="match status" value="1"/>
</dbReference>
<dbReference type="GO" id="GO:0008236">
    <property type="term" value="F:serine-type peptidase activity"/>
    <property type="evidence" value="ECO:0007669"/>
    <property type="project" value="InterPro"/>
</dbReference>
<proteinExistence type="predicted"/>
<dbReference type="InterPro" id="IPR005151">
    <property type="entry name" value="Tail-specific_protease"/>
</dbReference>
<name>A0A2R4T251_9ACTN</name>
<dbReference type="PANTHER" id="PTHR11261">
    <property type="entry name" value="INTERPHOTORECEPTOR RETINOID-BINDING PROTEIN"/>
    <property type="match status" value="1"/>
</dbReference>
<evidence type="ECO:0000313" key="3">
    <source>
        <dbReference type="EMBL" id="AVZ73192.1"/>
    </source>
</evidence>
<dbReference type="Gene3D" id="3.30.750.44">
    <property type="match status" value="1"/>
</dbReference>
<dbReference type="EMBL" id="CP026304">
    <property type="protein sequence ID" value="AVZ73192.1"/>
    <property type="molecule type" value="Genomic_DNA"/>
</dbReference>
<dbReference type="Gene3D" id="3.90.226.10">
    <property type="entry name" value="2-enoyl-CoA Hydratase, Chain A, domain 1"/>
    <property type="match status" value="1"/>
</dbReference>
<feature type="domain" description="Tail specific protease" evidence="2">
    <location>
        <begin position="219"/>
        <end position="438"/>
    </location>
</feature>
<keyword evidence="4" id="KW-1185">Reference proteome</keyword>
<dbReference type="Pfam" id="PF03572">
    <property type="entry name" value="Peptidase_S41"/>
    <property type="match status" value="1"/>
</dbReference>
<evidence type="ECO:0000313" key="4">
    <source>
        <dbReference type="Proteomes" id="UP000244201"/>
    </source>
</evidence>
<dbReference type="SUPFAM" id="SSF52096">
    <property type="entry name" value="ClpP/crotonase"/>
    <property type="match status" value="1"/>
</dbReference>
<accession>A0A2R4T251</accession>
<dbReference type="InterPro" id="IPR029045">
    <property type="entry name" value="ClpP/crotonase-like_dom_sf"/>
</dbReference>
<dbReference type="KEGG" id="slk:SLUN_14355"/>
<dbReference type="Pfam" id="PF14684">
    <property type="entry name" value="Tricorn_C1"/>
    <property type="match status" value="1"/>
</dbReference>